<dbReference type="PROSITE" id="PS50011">
    <property type="entry name" value="PROTEIN_KINASE_DOM"/>
    <property type="match status" value="1"/>
</dbReference>
<keyword evidence="11" id="KW-0675">Receptor</keyword>
<evidence type="ECO:0000256" key="5">
    <source>
        <dbReference type="ARBA" id="ARBA00022692"/>
    </source>
</evidence>
<accession>A0A453MNQ1</accession>
<proteinExistence type="inferred from homology"/>
<reference evidence="14" key="5">
    <citation type="journal article" date="2021" name="G3 (Bethesda)">
        <title>Aegilops tauschii genome assembly Aet v5.0 features greater sequence contiguity and improved annotation.</title>
        <authorList>
            <person name="Wang L."/>
            <person name="Zhu T."/>
            <person name="Rodriguez J.C."/>
            <person name="Deal K.R."/>
            <person name="Dubcovsky J."/>
            <person name="McGuire P.E."/>
            <person name="Lux T."/>
            <person name="Spannagl M."/>
            <person name="Mayer K.F.X."/>
            <person name="Baldrich P."/>
            <person name="Meyers B.C."/>
            <person name="Huo N."/>
            <person name="Gu Y.Q."/>
            <person name="Zhou H."/>
            <person name="Devos K.M."/>
            <person name="Bennetzen J.L."/>
            <person name="Unver T."/>
            <person name="Budak H."/>
            <person name="Gulick P.J."/>
            <person name="Galiba G."/>
            <person name="Kalapos B."/>
            <person name="Nelson D.R."/>
            <person name="Li P."/>
            <person name="You F.M."/>
            <person name="Luo M.C."/>
            <person name="Dvorak J."/>
        </authorList>
    </citation>
    <scope>NUCLEOTIDE SEQUENCE [LARGE SCALE GENOMIC DNA]</scope>
    <source>
        <strain evidence="14">cv. AL8/78</strain>
    </source>
</reference>
<organism evidence="14 15">
    <name type="scientific">Aegilops tauschii subsp. strangulata</name>
    <name type="common">Goatgrass</name>
    <dbReference type="NCBI Taxonomy" id="200361"/>
    <lineage>
        <taxon>Eukaryota</taxon>
        <taxon>Viridiplantae</taxon>
        <taxon>Streptophyta</taxon>
        <taxon>Embryophyta</taxon>
        <taxon>Tracheophyta</taxon>
        <taxon>Spermatophyta</taxon>
        <taxon>Magnoliopsida</taxon>
        <taxon>Liliopsida</taxon>
        <taxon>Poales</taxon>
        <taxon>Poaceae</taxon>
        <taxon>BOP clade</taxon>
        <taxon>Pooideae</taxon>
        <taxon>Triticodae</taxon>
        <taxon>Triticeae</taxon>
        <taxon>Triticinae</taxon>
        <taxon>Aegilops</taxon>
    </lineage>
</organism>
<reference evidence="15" key="1">
    <citation type="journal article" date="2014" name="Science">
        <title>Ancient hybridizations among the ancestral genomes of bread wheat.</title>
        <authorList>
            <consortium name="International Wheat Genome Sequencing Consortium,"/>
            <person name="Marcussen T."/>
            <person name="Sandve S.R."/>
            <person name="Heier L."/>
            <person name="Spannagl M."/>
            <person name="Pfeifer M."/>
            <person name="Jakobsen K.S."/>
            <person name="Wulff B.B."/>
            <person name="Steuernagel B."/>
            <person name="Mayer K.F."/>
            <person name="Olsen O.A."/>
        </authorList>
    </citation>
    <scope>NUCLEOTIDE SEQUENCE [LARGE SCALE GENOMIC DNA]</scope>
    <source>
        <strain evidence="15">cv. AL8/78</strain>
    </source>
</reference>
<dbReference type="GO" id="GO:0004672">
    <property type="term" value="F:protein kinase activity"/>
    <property type="evidence" value="ECO:0007669"/>
    <property type="project" value="InterPro"/>
</dbReference>
<keyword evidence="7" id="KW-0547">Nucleotide-binding</keyword>
<name>A0A453MNQ1_AEGTS</name>
<evidence type="ECO:0000256" key="8">
    <source>
        <dbReference type="ARBA" id="ARBA00022840"/>
    </source>
</evidence>
<evidence type="ECO:0000256" key="4">
    <source>
        <dbReference type="ARBA" id="ARBA00022475"/>
    </source>
</evidence>
<dbReference type="Gene3D" id="1.10.510.10">
    <property type="entry name" value="Transferase(Phosphotransferase) domain 1"/>
    <property type="match status" value="1"/>
</dbReference>
<keyword evidence="10" id="KW-0472">Membrane</keyword>
<dbReference type="STRING" id="200361.A0A453MNQ1"/>
<dbReference type="Gramene" id="AET6Gv20008000.1">
    <property type="protein sequence ID" value="AET6Gv20008000.1"/>
    <property type="gene ID" value="AET6Gv20008000"/>
</dbReference>
<dbReference type="InterPro" id="IPR008271">
    <property type="entry name" value="Ser/Thr_kinase_AS"/>
</dbReference>
<dbReference type="Proteomes" id="UP000015105">
    <property type="component" value="Chromosome 6D"/>
</dbReference>
<dbReference type="PROSITE" id="PS00108">
    <property type="entry name" value="PROTEIN_KINASE_ST"/>
    <property type="match status" value="1"/>
</dbReference>
<evidence type="ECO:0000256" key="6">
    <source>
        <dbReference type="ARBA" id="ARBA00022729"/>
    </source>
</evidence>
<evidence type="ECO:0000256" key="10">
    <source>
        <dbReference type="ARBA" id="ARBA00023136"/>
    </source>
</evidence>
<evidence type="ECO:0000259" key="13">
    <source>
        <dbReference type="PROSITE" id="PS50011"/>
    </source>
</evidence>
<comment type="similarity">
    <text evidence="2">In the N-terminal section; belongs to the leguminous lectin family.</text>
</comment>
<dbReference type="PANTHER" id="PTHR27006">
    <property type="entry name" value="PROMASTIGOTE SURFACE ANTIGEN PROTEIN PSA"/>
    <property type="match status" value="1"/>
</dbReference>
<dbReference type="InterPro" id="IPR011009">
    <property type="entry name" value="Kinase-like_dom_sf"/>
</dbReference>
<comment type="similarity">
    <text evidence="3">In the C-terminal section; belongs to the protein kinase superfamily. Ser/Thr protein kinase family.</text>
</comment>
<dbReference type="SUPFAM" id="SSF56112">
    <property type="entry name" value="Protein kinase-like (PK-like)"/>
    <property type="match status" value="1"/>
</dbReference>
<dbReference type="AlphaFoldDB" id="A0A453MNQ1"/>
<dbReference type="GO" id="GO:0005886">
    <property type="term" value="C:plasma membrane"/>
    <property type="evidence" value="ECO:0007669"/>
    <property type="project" value="UniProtKB-SubCell"/>
</dbReference>
<evidence type="ECO:0000313" key="15">
    <source>
        <dbReference type="Proteomes" id="UP000015105"/>
    </source>
</evidence>
<comment type="subcellular location">
    <subcellularLocation>
        <location evidence="1">Cell membrane</location>
        <topology evidence="1">Single-pass type I membrane protein</topology>
    </subcellularLocation>
</comment>
<sequence>LRYLHEESQLKIVHRDLKASNILLDLDYNTKISDFGFAKIFGGDQSEDVTRHIAGTYGYMSPEYAMQGQYSAKSDAFSFGVLVLEMVTGRRNNGSCNSEQYVCLVNLVWEHWTRGNVIELIDPSLSDHPSHVDQALKCIQIGLLCMQNRPEDRPTTSSVNVMLSSQSVRLQIPYEKSYVPPTLSRVSVFLSSGIMVLLLEKNVNSCKYMYR</sequence>
<keyword evidence="12" id="KW-0325">Glycoprotein</keyword>
<evidence type="ECO:0000256" key="2">
    <source>
        <dbReference type="ARBA" id="ARBA00008536"/>
    </source>
</evidence>
<keyword evidence="8" id="KW-0067">ATP-binding</keyword>
<evidence type="ECO:0000256" key="9">
    <source>
        <dbReference type="ARBA" id="ARBA00022989"/>
    </source>
</evidence>
<reference evidence="15" key="2">
    <citation type="journal article" date="2017" name="Nat. Plants">
        <title>The Aegilops tauschii genome reveals multiple impacts of transposons.</title>
        <authorList>
            <person name="Zhao G."/>
            <person name="Zou C."/>
            <person name="Li K."/>
            <person name="Wang K."/>
            <person name="Li T."/>
            <person name="Gao L."/>
            <person name="Zhang X."/>
            <person name="Wang H."/>
            <person name="Yang Z."/>
            <person name="Liu X."/>
            <person name="Jiang W."/>
            <person name="Mao L."/>
            <person name="Kong X."/>
            <person name="Jiao Y."/>
            <person name="Jia J."/>
        </authorList>
    </citation>
    <scope>NUCLEOTIDE SEQUENCE [LARGE SCALE GENOMIC DNA]</scope>
    <source>
        <strain evidence="15">cv. AL8/78</strain>
    </source>
</reference>
<keyword evidence="15" id="KW-1185">Reference proteome</keyword>
<evidence type="ECO:0000313" key="14">
    <source>
        <dbReference type="EnsemblPlants" id="AET6Gv20008000.1"/>
    </source>
</evidence>
<keyword evidence="9" id="KW-1133">Transmembrane helix</keyword>
<evidence type="ECO:0000256" key="1">
    <source>
        <dbReference type="ARBA" id="ARBA00004251"/>
    </source>
</evidence>
<evidence type="ECO:0000256" key="7">
    <source>
        <dbReference type="ARBA" id="ARBA00022741"/>
    </source>
</evidence>
<feature type="domain" description="Protein kinase" evidence="13">
    <location>
        <begin position="1"/>
        <end position="163"/>
    </location>
</feature>
<dbReference type="GO" id="GO:0002229">
    <property type="term" value="P:defense response to oomycetes"/>
    <property type="evidence" value="ECO:0007669"/>
    <property type="project" value="UniProtKB-ARBA"/>
</dbReference>
<dbReference type="EnsemblPlants" id="AET6Gv20008000.1">
    <property type="protein sequence ID" value="AET6Gv20008000.1"/>
    <property type="gene ID" value="AET6Gv20008000"/>
</dbReference>
<reference evidence="14" key="3">
    <citation type="journal article" date="2017" name="Nature">
        <title>Genome sequence of the progenitor of the wheat D genome Aegilops tauschii.</title>
        <authorList>
            <person name="Luo M.C."/>
            <person name="Gu Y.Q."/>
            <person name="Puiu D."/>
            <person name="Wang H."/>
            <person name="Twardziok S.O."/>
            <person name="Deal K.R."/>
            <person name="Huo N."/>
            <person name="Zhu T."/>
            <person name="Wang L."/>
            <person name="Wang Y."/>
            <person name="McGuire P.E."/>
            <person name="Liu S."/>
            <person name="Long H."/>
            <person name="Ramasamy R.K."/>
            <person name="Rodriguez J.C."/>
            <person name="Van S.L."/>
            <person name="Yuan L."/>
            <person name="Wang Z."/>
            <person name="Xia Z."/>
            <person name="Xiao L."/>
            <person name="Anderson O.D."/>
            <person name="Ouyang S."/>
            <person name="Liang Y."/>
            <person name="Zimin A.V."/>
            <person name="Pertea G."/>
            <person name="Qi P."/>
            <person name="Bennetzen J.L."/>
            <person name="Dai X."/>
            <person name="Dawson M.W."/>
            <person name="Muller H.G."/>
            <person name="Kugler K."/>
            <person name="Rivarola-Duarte L."/>
            <person name="Spannagl M."/>
            <person name="Mayer K.F.X."/>
            <person name="Lu F.H."/>
            <person name="Bevan M.W."/>
            <person name="Leroy P."/>
            <person name="Li P."/>
            <person name="You F.M."/>
            <person name="Sun Q."/>
            <person name="Liu Z."/>
            <person name="Lyons E."/>
            <person name="Wicker T."/>
            <person name="Salzberg S.L."/>
            <person name="Devos K.M."/>
            <person name="Dvorak J."/>
        </authorList>
    </citation>
    <scope>NUCLEOTIDE SEQUENCE [LARGE SCALE GENOMIC DNA]</scope>
    <source>
        <strain evidence="14">cv. AL8/78</strain>
    </source>
</reference>
<dbReference type="Pfam" id="PF00069">
    <property type="entry name" value="Pkinase"/>
    <property type="match status" value="1"/>
</dbReference>
<keyword evidence="4" id="KW-1003">Cell membrane</keyword>
<reference evidence="14" key="4">
    <citation type="submission" date="2019-03" db="UniProtKB">
        <authorList>
            <consortium name="EnsemblPlants"/>
        </authorList>
    </citation>
    <scope>IDENTIFICATION</scope>
</reference>
<protein>
    <recommendedName>
        <fullName evidence="13">Protein kinase domain-containing protein</fullName>
    </recommendedName>
</protein>
<dbReference type="InterPro" id="IPR000719">
    <property type="entry name" value="Prot_kinase_dom"/>
</dbReference>
<keyword evidence="6" id="KW-0732">Signal</keyword>
<dbReference type="SMART" id="SM00220">
    <property type="entry name" value="S_TKc"/>
    <property type="match status" value="1"/>
</dbReference>
<evidence type="ECO:0000256" key="3">
    <source>
        <dbReference type="ARBA" id="ARBA00010217"/>
    </source>
</evidence>
<dbReference type="FunFam" id="1.10.510.10:FF:000240">
    <property type="entry name" value="Lectin-domain containing receptor kinase A4.3"/>
    <property type="match status" value="1"/>
</dbReference>
<dbReference type="PANTHER" id="PTHR27006:SF583">
    <property type="entry name" value="PROTEIN KINASE DOMAIN-CONTAINING PROTEIN"/>
    <property type="match status" value="1"/>
</dbReference>
<keyword evidence="5" id="KW-0812">Transmembrane</keyword>
<evidence type="ECO:0000256" key="12">
    <source>
        <dbReference type="ARBA" id="ARBA00023180"/>
    </source>
</evidence>
<dbReference type="GO" id="GO:0005524">
    <property type="term" value="F:ATP binding"/>
    <property type="evidence" value="ECO:0007669"/>
    <property type="project" value="UniProtKB-KW"/>
</dbReference>
<evidence type="ECO:0000256" key="11">
    <source>
        <dbReference type="ARBA" id="ARBA00023170"/>
    </source>
</evidence>